<comment type="caution">
    <text evidence="1">The sequence shown here is derived from an EMBL/GenBank/DDBJ whole genome shotgun (WGS) entry which is preliminary data.</text>
</comment>
<accession>A0ABS9KEV7</accession>
<dbReference type="Proteomes" id="UP001165366">
    <property type="component" value="Unassembled WGS sequence"/>
</dbReference>
<dbReference type="PANTHER" id="PTHR38471:SF2">
    <property type="entry name" value="FOUR HELIX BUNDLE PROTEIN"/>
    <property type="match status" value="1"/>
</dbReference>
<dbReference type="InterPro" id="IPR036583">
    <property type="entry name" value="23S_rRNA_IVS_sf"/>
</dbReference>
<dbReference type="EMBL" id="JAKLWS010000015">
    <property type="protein sequence ID" value="MCG2589350.1"/>
    <property type="molecule type" value="Genomic_DNA"/>
</dbReference>
<protein>
    <submittedName>
        <fullName evidence="1">Four helix bundle protein</fullName>
    </submittedName>
</protein>
<dbReference type="Pfam" id="PF05635">
    <property type="entry name" value="23S_rRNA_IVP"/>
    <property type="match status" value="1"/>
</dbReference>
<reference evidence="1" key="1">
    <citation type="submission" date="2022-01" db="EMBL/GenBank/DDBJ databases">
        <authorList>
            <person name="Wang Y."/>
        </authorList>
    </citation>
    <scope>NUCLEOTIDE SEQUENCE</scope>
    <source>
        <strain evidence="1">WB101</strain>
    </source>
</reference>
<dbReference type="NCBIfam" id="TIGR02436">
    <property type="entry name" value="four helix bundle protein"/>
    <property type="match status" value="1"/>
</dbReference>
<name>A0ABS9KEV7_9BACT</name>
<gene>
    <name evidence="1" type="ORF">L6773_12290</name>
</gene>
<proteinExistence type="predicted"/>
<dbReference type="Gene3D" id="1.20.1440.60">
    <property type="entry name" value="23S rRNA-intervening sequence"/>
    <property type="match status" value="1"/>
</dbReference>
<keyword evidence="2" id="KW-1185">Reference proteome</keyword>
<dbReference type="PANTHER" id="PTHR38471">
    <property type="entry name" value="FOUR HELIX BUNDLE PROTEIN"/>
    <property type="match status" value="1"/>
</dbReference>
<dbReference type="SUPFAM" id="SSF158446">
    <property type="entry name" value="IVS-encoded protein-like"/>
    <property type="match status" value="1"/>
</dbReference>
<sequence length="121" mass="13707">MDISKSNFENLEVYQLSETLADTIWDIIVVWNYFAKDTVGKQLVRAADSIGANIAEGNGRGTFKGNKRFVKIARSSLYETKFWLKRASKRNLISKKELHVIAPMINELAPRLNAYLNSIGN</sequence>
<evidence type="ECO:0000313" key="1">
    <source>
        <dbReference type="EMBL" id="MCG2589350.1"/>
    </source>
</evidence>
<dbReference type="InterPro" id="IPR012657">
    <property type="entry name" value="23S_rRNA-intervening_sequence"/>
</dbReference>
<organism evidence="1 2">
    <name type="scientific">Rhodohalobacter sulfatireducens</name>
    <dbReference type="NCBI Taxonomy" id="2911366"/>
    <lineage>
        <taxon>Bacteria</taxon>
        <taxon>Pseudomonadati</taxon>
        <taxon>Balneolota</taxon>
        <taxon>Balneolia</taxon>
        <taxon>Balneolales</taxon>
        <taxon>Balneolaceae</taxon>
        <taxon>Rhodohalobacter</taxon>
    </lineage>
</organism>
<evidence type="ECO:0000313" key="2">
    <source>
        <dbReference type="Proteomes" id="UP001165366"/>
    </source>
</evidence>
<reference evidence="1" key="2">
    <citation type="submission" date="2024-05" db="EMBL/GenBank/DDBJ databases">
        <title>Rhodohalobacter halophilus gen. nov., sp. nov., a moderately halophilic member of the family Balneolaceae.</title>
        <authorList>
            <person name="Xia J."/>
        </authorList>
    </citation>
    <scope>NUCLEOTIDE SEQUENCE</scope>
    <source>
        <strain evidence="1">WB101</strain>
    </source>
</reference>